<dbReference type="AlphaFoldDB" id="A0A8J3BK28"/>
<evidence type="ECO:0000313" key="4">
    <source>
        <dbReference type="Proteomes" id="UP000662200"/>
    </source>
</evidence>
<accession>A0A8J3BK28</accession>
<dbReference type="InterPro" id="IPR021403">
    <property type="entry name" value="DUF3043"/>
</dbReference>
<feature type="compositionally biased region" description="Low complexity" evidence="1">
    <location>
        <begin position="48"/>
        <end position="58"/>
    </location>
</feature>
<keyword evidence="2" id="KW-0472">Membrane</keyword>
<evidence type="ECO:0000313" key="3">
    <source>
        <dbReference type="EMBL" id="GGK26706.1"/>
    </source>
</evidence>
<gene>
    <name evidence="3" type="ORF">GCM10010124_19230</name>
</gene>
<feature type="region of interest" description="Disordered" evidence="1">
    <location>
        <begin position="44"/>
        <end position="111"/>
    </location>
</feature>
<keyword evidence="4" id="KW-1185">Reference proteome</keyword>
<comment type="caution">
    <text evidence="3">The sequence shown here is derived from an EMBL/GenBank/DDBJ whole genome shotgun (WGS) entry which is preliminary data.</text>
</comment>
<reference evidence="3" key="2">
    <citation type="submission" date="2020-09" db="EMBL/GenBank/DDBJ databases">
        <authorList>
            <person name="Sun Q."/>
            <person name="Ohkuma M."/>
        </authorList>
    </citation>
    <scope>NUCLEOTIDE SEQUENCE</scope>
    <source>
        <strain evidence="3">JCM 3091</strain>
    </source>
</reference>
<feature type="compositionally biased region" description="Basic and acidic residues" evidence="1">
    <location>
        <begin position="90"/>
        <end position="99"/>
    </location>
</feature>
<organism evidence="3 4">
    <name type="scientific">Pilimelia terevasa</name>
    <dbReference type="NCBI Taxonomy" id="53372"/>
    <lineage>
        <taxon>Bacteria</taxon>
        <taxon>Bacillati</taxon>
        <taxon>Actinomycetota</taxon>
        <taxon>Actinomycetes</taxon>
        <taxon>Micromonosporales</taxon>
        <taxon>Micromonosporaceae</taxon>
        <taxon>Pilimelia</taxon>
    </lineage>
</organism>
<evidence type="ECO:0000256" key="2">
    <source>
        <dbReference type="SAM" id="Phobius"/>
    </source>
</evidence>
<dbReference type="EMBL" id="BMQC01000005">
    <property type="protein sequence ID" value="GGK26706.1"/>
    <property type="molecule type" value="Genomic_DNA"/>
</dbReference>
<evidence type="ECO:0000256" key="1">
    <source>
        <dbReference type="SAM" id="MobiDB-lite"/>
    </source>
</evidence>
<dbReference type="Proteomes" id="UP000662200">
    <property type="component" value="Unassembled WGS sequence"/>
</dbReference>
<feature type="compositionally biased region" description="Basic and acidic residues" evidence="1">
    <location>
        <begin position="65"/>
        <end position="81"/>
    </location>
</feature>
<evidence type="ECO:0008006" key="5">
    <source>
        <dbReference type="Google" id="ProtNLM"/>
    </source>
</evidence>
<name>A0A8J3BK28_9ACTN</name>
<dbReference type="Pfam" id="PF11241">
    <property type="entry name" value="DUF3043"/>
    <property type="match status" value="1"/>
</dbReference>
<protein>
    <recommendedName>
        <fullName evidence="5">DUF3043 domain-containing protein</fullName>
    </recommendedName>
</protein>
<proteinExistence type="predicted"/>
<reference evidence="3" key="1">
    <citation type="journal article" date="2014" name="Int. J. Syst. Evol. Microbiol.">
        <title>Complete genome sequence of Corynebacterium casei LMG S-19264T (=DSM 44701T), isolated from a smear-ripened cheese.</title>
        <authorList>
            <consortium name="US DOE Joint Genome Institute (JGI-PGF)"/>
            <person name="Walter F."/>
            <person name="Albersmeier A."/>
            <person name="Kalinowski J."/>
            <person name="Ruckert C."/>
        </authorList>
    </citation>
    <scope>NUCLEOTIDE SEQUENCE</scope>
    <source>
        <strain evidence="3">JCM 3091</strain>
    </source>
</reference>
<keyword evidence="2" id="KW-0812">Transmembrane</keyword>
<feature type="transmembrane region" description="Helical" evidence="2">
    <location>
        <begin position="173"/>
        <end position="191"/>
    </location>
</feature>
<keyword evidence="2" id="KW-1133">Transmembrane helix</keyword>
<feature type="transmembrane region" description="Helical" evidence="2">
    <location>
        <begin position="144"/>
        <end position="161"/>
    </location>
</feature>
<sequence length="238" mass="26333">MTDRGPRAARAPAHPAGWWAPRLATLARVPSLFRRKSADLVENAVSTDAPEAPADPAAGRGHTASKRERGLVTPRRAEAQKRRPAAAPPADRKEAMARARERRRGQRAEAMAGMRRGDDRYLTARDRGPERALVRDLVDSRRTAGTWFFGGALLVLIGSSPSMPPVARAVSQYVWLLLALAVVVDSTLIAMRIRKRIRAEFPQSTQRPGGLAFYGIMRALTFRRMRMPSPRVDLGDRI</sequence>